<protein>
    <submittedName>
        <fullName evidence="2">DUF2149 domain-containing protein</fullName>
    </submittedName>
</protein>
<dbReference type="AlphaFoldDB" id="A0A8E6B8Q4"/>
<gene>
    <name evidence="2" type="ORF">KIH39_04590</name>
</gene>
<dbReference type="Proteomes" id="UP000676194">
    <property type="component" value="Chromosome"/>
</dbReference>
<dbReference type="EMBL" id="CP074694">
    <property type="protein sequence ID" value="QVL33201.1"/>
    <property type="molecule type" value="Genomic_DNA"/>
</dbReference>
<evidence type="ECO:0000313" key="2">
    <source>
        <dbReference type="EMBL" id="QVL33201.1"/>
    </source>
</evidence>
<evidence type="ECO:0000313" key="3">
    <source>
        <dbReference type="Proteomes" id="UP000676194"/>
    </source>
</evidence>
<evidence type="ECO:0000256" key="1">
    <source>
        <dbReference type="SAM" id="Phobius"/>
    </source>
</evidence>
<keyword evidence="1" id="KW-1133">Transmembrane helix</keyword>
<proteinExistence type="predicted"/>
<keyword evidence="1" id="KW-0812">Transmembrane</keyword>
<feature type="transmembrane region" description="Helical" evidence="1">
    <location>
        <begin position="21"/>
        <end position="39"/>
    </location>
</feature>
<keyword evidence="3" id="KW-1185">Reference proteome</keyword>
<reference evidence="2" key="1">
    <citation type="submission" date="2021-05" db="EMBL/GenBank/DDBJ databases">
        <title>Complete genome sequence of the cellulolytic planctomycete Telmatocola sphagniphila SP2T and characterization of the first cellulase from planctomycetes.</title>
        <authorList>
            <person name="Rakitin A.L."/>
            <person name="Beletsky A.V."/>
            <person name="Naumoff D.G."/>
            <person name="Kulichevskaya I.S."/>
            <person name="Mardanov A.V."/>
            <person name="Ravin N.V."/>
            <person name="Dedysh S.N."/>
        </authorList>
    </citation>
    <scope>NUCLEOTIDE SEQUENCE</scope>
    <source>
        <strain evidence="2">SP2T</strain>
    </source>
</reference>
<organism evidence="2 3">
    <name type="scientific">Telmatocola sphagniphila</name>
    <dbReference type="NCBI Taxonomy" id="1123043"/>
    <lineage>
        <taxon>Bacteria</taxon>
        <taxon>Pseudomonadati</taxon>
        <taxon>Planctomycetota</taxon>
        <taxon>Planctomycetia</taxon>
        <taxon>Gemmatales</taxon>
        <taxon>Gemmataceae</taxon>
    </lineage>
</organism>
<dbReference type="Pfam" id="PF09919">
    <property type="entry name" value="DUF2149"/>
    <property type="match status" value="1"/>
</dbReference>
<sequence length="104" mass="11704">MRKKRKWELEEDDPAAGLLNLFDVWLVFAVAVLLATWTVTRNSEASGTPVKNPGEPDMEIVTQQGKEVETLRMTNNQLTGEGERLGTAYRLKSGKVVYVPEKKK</sequence>
<dbReference type="KEGG" id="tsph:KIH39_04590"/>
<dbReference type="InterPro" id="IPR018676">
    <property type="entry name" value="DUF2149"/>
</dbReference>
<accession>A0A8E6B8Q4</accession>
<keyword evidence="1" id="KW-0472">Membrane</keyword>
<dbReference type="RefSeq" id="WP_213498091.1">
    <property type="nucleotide sequence ID" value="NZ_CP074694.1"/>
</dbReference>
<name>A0A8E6B8Q4_9BACT</name>